<accession>X1QC53</accession>
<evidence type="ECO:0000313" key="1">
    <source>
        <dbReference type="EMBL" id="GAI65818.1"/>
    </source>
</evidence>
<feature type="non-terminal residue" evidence="1">
    <location>
        <position position="113"/>
    </location>
</feature>
<reference evidence="1" key="1">
    <citation type="journal article" date="2014" name="Front. Microbiol.">
        <title>High frequency of phylogenetically diverse reductive dehalogenase-homologous genes in deep subseafloor sedimentary metagenomes.</title>
        <authorList>
            <person name="Kawai M."/>
            <person name="Futagami T."/>
            <person name="Toyoda A."/>
            <person name="Takaki Y."/>
            <person name="Nishi S."/>
            <person name="Hori S."/>
            <person name="Arai W."/>
            <person name="Tsubouchi T."/>
            <person name="Morono Y."/>
            <person name="Uchiyama I."/>
            <person name="Ito T."/>
            <person name="Fujiyama A."/>
            <person name="Inagaki F."/>
            <person name="Takami H."/>
        </authorList>
    </citation>
    <scope>NUCLEOTIDE SEQUENCE</scope>
    <source>
        <strain evidence="1">Expedition CK06-06</strain>
    </source>
</reference>
<name>X1QC53_9ZZZZ</name>
<comment type="caution">
    <text evidence="1">The sequence shown here is derived from an EMBL/GenBank/DDBJ whole genome shotgun (WGS) entry which is preliminary data.</text>
</comment>
<protein>
    <submittedName>
        <fullName evidence="1">Uncharacterized protein</fullName>
    </submittedName>
</protein>
<dbReference type="AlphaFoldDB" id="X1QC53"/>
<organism evidence="1">
    <name type="scientific">marine sediment metagenome</name>
    <dbReference type="NCBI Taxonomy" id="412755"/>
    <lineage>
        <taxon>unclassified sequences</taxon>
        <taxon>metagenomes</taxon>
        <taxon>ecological metagenomes</taxon>
    </lineage>
</organism>
<dbReference type="EMBL" id="BARW01000535">
    <property type="protein sequence ID" value="GAI65818.1"/>
    <property type="molecule type" value="Genomic_DNA"/>
</dbReference>
<sequence>MPEGGAAGMTSLLNRTAKHYLAIKAARQLKEDIEKAGLDDLKVLADAGKSIVSIYLEGCSPEEKKRRRRDGNTLLQLGVTPEMILTELARLMPEIQPIMEGKDDYKKSELQNL</sequence>
<proteinExistence type="predicted"/>
<gene>
    <name evidence="1" type="ORF">S12H4_02258</name>
</gene>